<organism evidence="3 4">
    <name type="scientific">Knufia obscura</name>
    <dbReference type="NCBI Taxonomy" id="1635080"/>
    <lineage>
        <taxon>Eukaryota</taxon>
        <taxon>Fungi</taxon>
        <taxon>Dikarya</taxon>
        <taxon>Ascomycota</taxon>
        <taxon>Pezizomycotina</taxon>
        <taxon>Eurotiomycetes</taxon>
        <taxon>Chaetothyriomycetidae</taxon>
        <taxon>Chaetothyriales</taxon>
        <taxon>Trichomeriaceae</taxon>
        <taxon>Knufia</taxon>
    </lineage>
</organism>
<dbReference type="Proteomes" id="UP001334248">
    <property type="component" value="Unassembled WGS sequence"/>
</dbReference>
<feature type="coiled-coil region" evidence="1">
    <location>
        <begin position="244"/>
        <end position="278"/>
    </location>
</feature>
<reference evidence="3 4" key="1">
    <citation type="journal article" date="2023" name="Res Sq">
        <title>Genomic and morphological characterization of Knufia obscura isolated from the Mars 2020 spacecraft assembly facility.</title>
        <authorList>
            <person name="Chander A.M."/>
            <person name="Teixeira M.M."/>
            <person name="Singh N.K."/>
            <person name="Williams M.P."/>
            <person name="Parker C.W."/>
            <person name="Leo P."/>
            <person name="Stajich J.E."/>
            <person name="Torok T."/>
            <person name="Tighe S."/>
            <person name="Mason C.E."/>
            <person name="Venkateswaran K."/>
        </authorList>
    </citation>
    <scope>NUCLEOTIDE SEQUENCE [LARGE SCALE GENOMIC DNA]</scope>
    <source>
        <strain evidence="3 4">CCFEE 5817</strain>
    </source>
</reference>
<sequence length="431" mass="48855">METGSQTKSGRALAASAEATNAQDGKQTIGRGRTQAHLPASREAGGPTLDSPSSSLPPLPSRLPSVEKTPQQSEPVLFEQLVRHMMVAKQQLDTYKQHEKEVRQQLLERLDRFELLLRRIPDMIEFLESSDPEDLDQDLETVENRRLLLENGIREITSQLESLNDEHVKLTKAYQQTSSEVAHRLELDTETFDQATTQSTDLFNIPAVPDDALLDLMEEDWEEVNSWLEEQARNRVGIAPFTGSSKEEQEVSAITKAIRELKHQRSELQQQFQSDDSKKAVRVLSADIQRLFDKLRLRGFVFEGEQLVRPGVRSVADAGHDEAQQAAATNREEGPNRISQKTEHDAVMSKPSSRADKDREQIESKRKTPHSHATGSESADVTHSDPNNSDWQQRVKRSREEAWEAEIERTRKSLPEEAKMALPQRDPHRLS</sequence>
<feature type="region of interest" description="Disordered" evidence="2">
    <location>
        <begin position="313"/>
        <end position="431"/>
    </location>
</feature>
<accession>A0ABR0RUW5</accession>
<proteinExistence type="predicted"/>
<feature type="region of interest" description="Disordered" evidence="2">
    <location>
        <begin position="1"/>
        <end position="72"/>
    </location>
</feature>
<keyword evidence="1" id="KW-0175">Coiled coil</keyword>
<feature type="compositionally biased region" description="Polar residues" evidence="2">
    <location>
        <begin position="371"/>
        <end position="392"/>
    </location>
</feature>
<dbReference type="GeneID" id="89996569"/>
<protein>
    <submittedName>
        <fullName evidence="3">Uncharacterized protein</fullName>
    </submittedName>
</protein>
<feature type="compositionally biased region" description="Basic and acidic residues" evidence="2">
    <location>
        <begin position="330"/>
        <end position="366"/>
    </location>
</feature>
<evidence type="ECO:0000256" key="2">
    <source>
        <dbReference type="SAM" id="MobiDB-lite"/>
    </source>
</evidence>
<evidence type="ECO:0000313" key="3">
    <source>
        <dbReference type="EMBL" id="KAK5943839.1"/>
    </source>
</evidence>
<gene>
    <name evidence="3" type="ORF">PMZ80_003120</name>
</gene>
<dbReference type="RefSeq" id="XP_064731929.1">
    <property type="nucleotide sequence ID" value="XM_064871549.1"/>
</dbReference>
<keyword evidence="4" id="KW-1185">Reference proteome</keyword>
<feature type="compositionally biased region" description="Basic and acidic residues" evidence="2">
    <location>
        <begin position="398"/>
        <end position="431"/>
    </location>
</feature>
<feature type="coiled-coil region" evidence="1">
    <location>
        <begin position="146"/>
        <end position="180"/>
    </location>
</feature>
<name>A0ABR0RUW5_9EURO</name>
<dbReference type="EMBL" id="JAVHJV010000003">
    <property type="protein sequence ID" value="KAK5943839.1"/>
    <property type="molecule type" value="Genomic_DNA"/>
</dbReference>
<comment type="caution">
    <text evidence="3">The sequence shown here is derived from an EMBL/GenBank/DDBJ whole genome shotgun (WGS) entry which is preliminary data.</text>
</comment>
<evidence type="ECO:0000256" key="1">
    <source>
        <dbReference type="SAM" id="Coils"/>
    </source>
</evidence>
<evidence type="ECO:0000313" key="4">
    <source>
        <dbReference type="Proteomes" id="UP001334248"/>
    </source>
</evidence>